<feature type="region of interest" description="Disordered" evidence="1">
    <location>
        <begin position="210"/>
        <end position="230"/>
    </location>
</feature>
<dbReference type="PROSITE" id="PS50404">
    <property type="entry name" value="GST_NTER"/>
    <property type="match status" value="1"/>
</dbReference>
<dbReference type="CDD" id="cd03057">
    <property type="entry name" value="GST_N_Beta"/>
    <property type="match status" value="1"/>
</dbReference>
<dbReference type="Gene3D" id="3.40.30.10">
    <property type="entry name" value="Glutaredoxin"/>
    <property type="match status" value="1"/>
</dbReference>
<dbReference type="InterPro" id="IPR040079">
    <property type="entry name" value="Glutathione_S-Trfase"/>
</dbReference>
<comment type="caution">
    <text evidence="4">The sequence shown here is derived from an EMBL/GenBank/DDBJ whole genome shotgun (WGS) entry which is preliminary data.</text>
</comment>
<dbReference type="SUPFAM" id="SSF52833">
    <property type="entry name" value="Thioredoxin-like"/>
    <property type="match status" value="1"/>
</dbReference>
<dbReference type="InterPro" id="IPR010987">
    <property type="entry name" value="Glutathione-S-Trfase_C-like"/>
</dbReference>
<sequence length="230" mass="24980">MSRDLRLHYAPDNASLVIRLALLERGLPFETVLVDRTSRAQDSETYRRINPAGRIPALETNDGPIFETAAILLWLSDRFGGLLPAPDAPDRGAALSWLFFLSNTLHADLRLMFYAERYTADAAGLRASLAPQVTRSLNLLDAQVAQAAPWLGGDVPSPLDLYLCAMLRWCALYPQGGTGWFRLGDFPGLRALAIRTEARDSARIAAAAEGLGPRPFSAPQPANPPEGSAL</sequence>
<feature type="domain" description="GST C-terminal" evidence="3">
    <location>
        <begin position="87"/>
        <end position="225"/>
    </location>
</feature>
<evidence type="ECO:0000313" key="4">
    <source>
        <dbReference type="EMBL" id="RDD64838.1"/>
    </source>
</evidence>
<dbReference type="SUPFAM" id="SSF47616">
    <property type="entry name" value="GST C-terminal domain-like"/>
    <property type="match status" value="1"/>
</dbReference>
<keyword evidence="5" id="KW-1185">Reference proteome</keyword>
<dbReference type="OrthoDB" id="7583243at2"/>
<gene>
    <name evidence="4" type="ORF">DU478_17985</name>
</gene>
<dbReference type="EMBL" id="QPMK01000017">
    <property type="protein sequence ID" value="RDD64838.1"/>
    <property type="molecule type" value="Genomic_DNA"/>
</dbReference>
<dbReference type="Gene3D" id="1.20.1050.10">
    <property type="match status" value="1"/>
</dbReference>
<dbReference type="AlphaFoldDB" id="A0A369THT6"/>
<dbReference type="InterPro" id="IPR036282">
    <property type="entry name" value="Glutathione-S-Trfase_C_sf"/>
</dbReference>
<keyword evidence="4" id="KW-0808">Transferase</keyword>
<protein>
    <submittedName>
        <fullName evidence="4">Glutathione S-transferase family protein</fullName>
    </submittedName>
</protein>
<dbReference type="GO" id="GO:0016740">
    <property type="term" value="F:transferase activity"/>
    <property type="evidence" value="ECO:0007669"/>
    <property type="project" value="UniProtKB-KW"/>
</dbReference>
<accession>A0A369THT6</accession>
<proteinExistence type="predicted"/>
<feature type="domain" description="GST N-terminal" evidence="2">
    <location>
        <begin position="2"/>
        <end position="83"/>
    </location>
</feature>
<dbReference type="SFLD" id="SFLDG00358">
    <property type="entry name" value="Main_(cytGST)"/>
    <property type="match status" value="1"/>
</dbReference>
<reference evidence="4 5" key="1">
    <citation type="submission" date="2018-07" db="EMBL/GenBank/DDBJ databases">
        <title>Thalassococcus profundi sp. nov., a marine bacterium isolated from deep seawater of Okinawa Trough.</title>
        <authorList>
            <person name="Yu M."/>
        </authorList>
    </citation>
    <scope>NUCLEOTIDE SEQUENCE [LARGE SCALE GENOMIC DNA]</scope>
    <source>
        <strain evidence="4 5">WRAS1</strain>
    </source>
</reference>
<dbReference type="RefSeq" id="WP_114512353.1">
    <property type="nucleotide sequence ID" value="NZ_QPMK01000017.1"/>
</dbReference>
<dbReference type="PANTHER" id="PTHR44051:SF8">
    <property type="entry name" value="GLUTATHIONE S-TRANSFERASE GSTA"/>
    <property type="match status" value="1"/>
</dbReference>
<dbReference type="Proteomes" id="UP000253977">
    <property type="component" value="Unassembled WGS sequence"/>
</dbReference>
<dbReference type="Pfam" id="PF13409">
    <property type="entry name" value="GST_N_2"/>
    <property type="match status" value="1"/>
</dbReference>
<evidence type="ECO:0000259" key="2">
    <source>
        <dbReference type="PROSITE" id="PS50404"/>
    </source>
</evidence>
<dbReference type="PROSITE" id="PS50405">
    <property type="entry name" value="GST_CTER"/>
    <property type="match status" value="1"/>
</dbReference>
<evidence type="ECO:0000259" key="3">
    <source>
        <dbReference type="PROSITE" id="PS50405"/>
    </source>
</evidence>
<dbReference type="InterPro" id="IPR004045">
    <property type="entry name" value="Glutathione_S-Trfase_N"/>
</dbReference>
<organism evidence="4 5">
    <name type="scientific">Thalassococcus profundi</name>
    <dbReference type="NCBI Taxonomy" id="2282382"/>
    <lineage>
        <taxon>Bacteria</taxon>
        <taxon>Pseudomonadati</taxon>
        <taxon>Pseudomonadota</taxon>
        <taxon>Alphaproteobacteria</taxon>
        <taxon>Rhodobacterales</taxon>
        <taxon>Roseobacteraceae</taxon>
        <taxon>Thalassococcus</taxon>
    </lineage>
</organism>
<dbReference type="InterPro" id="IPR036249">
    <property type="entry name" value="Thioredoxin-like_sf"/>
</dbReference>
<evidence type="ECO:0000313" key="5">
    <source>
        <dbReference type="Proteomes" id="UP000253977"/>
    </source>
</evidence>
<dbReference type="PANTHER" id="PTHR44051">
    <property type="entry name" value="GLUTATHIONE S-TRANSFERASE-RELATED"/>
    <property type="match status" value="1"/>
</dbReference>
<dbReference type="SFLD" id="SFLDS00019">
    <property type="entry name" value="Glutathione_Transferase_(cytos"/>
    <property type="match status" value="1"/>
</dbReference>
<name>A0A369THT6_9RHOB</name>
<evidence type="ECO:0000256" key="1">
    <source>
        <dbReference type="SAM" id="MobiDB-lite"/>
    </source>
</evidence>